<proteinExistence type="predicted"/>
<dbReference type="GO" id="GO:0005615">
    <property type="term" value="C:extracellular space"/>
    <property type="evidence" value="ECO:0007669"/>
    <property type="project" value="TreeGrafter"/>
</dbReference>
<gene>
    <name evidence="5" type="ORF">MC7420_6983</name>
</gene>
<keyword evidence="6" id="KW-1185">Reference proteome</keyword>
<dbReference type="InterPro" id="IPR001820">
    <property type="entry name" value="TIMP"/>
</dbReference>
<evidence type="ECO:0000259" key="4">
    <source>
        <dbReference type="Pfam" id="PF14343"/>
    </source>
</evidence>
<dbReference type="Pfam" id="PF14343">
    <property type="entry name" value="PrcB_C"/>
    <property type="match status" value="1"/>
</dbReference>
<reference evidence="5 6" key="1">
    <citation type="submission" date="2008-07" db="EMBL/GenBank/DDBJ databases">
        <authorList>
            <person name="Tandeau de Marsac N."/>
            <person name="Ferriera S."/>
            <person name="Johnson J."/>
            <person name="Kravitz S."/>
            <person name="Beeson K."/>
            <person name="Sutton G."/>
            <person name="Rogers Y.-H."/>
            <person name="Friedman R."/>
            <person name="Frazier M."/>
            <person name="Venter J.C."/>
        </authorList>
    </citation>
    <scope>NUCLEOTIDE SEQUENCE [LARGE SCALE GENOMIC DNA]</scope>
    <source>
        <strain evidence="5 6">PCC 7420</strain>
    </source>
</reference>
<evidence type="ECO:0000256" key="1">
    <source>
        <dbReference type="ARBA" id="ARBA00004613"/>
    </source>
</evidence>
<dbReference type="Proteomes" id="UP000003835">
    <property type="component" value="Unassembled WGS sequence"/>
</dbReference>
<feature type="domain" description="PrcB C-terminal" evidence="4">
    <location>
        <begin position="198"/>
        <end position="255"/>
    </location>
</feature>
<dbReference type="PANTHER" id="PTHR11844:SF25">
    <property type="entry name" value="NTR DOMAIN-CONTAINING PROTEIN"/>
    <property type="match status" value="1"/>
</dbReference>
<dbReference type="InterPro" id="IPR008993">
    <property type="entry name" value="TIMP-like_OB-fold"/>
</dbReference>
<evidence type="ECO:0000256" key="2">
    <source>
        <dbReference type="ARBA" id="ARBA00022525"/>
    </source>
</evidence>
<dbReference type="InterPro" id="IPR025748">
    <property type="entry name" value="PrcB_C_dom"/>
</dbReference>
<evidence type="ECO:0000256" key="3">
    <source>
        <dbReference type="SAM" id="SignalP"/>
    </source>
</evidence>
<comment type="subcellular location">
    <subcellularLocation>
        <location evidence="1">Secreted</location>
    </subcellularLocation>
</comment>
<dbReference type="RefSeq" id="WP_006097776.1">
    <property type="nucleotide sequence ID" value="NZ_DS989841.1"/>
</dbReference>
<organism evidence="5 6">
    <name type="scientific">Coleofasciculus chthonoplastes PCC 7420</name>
    <dbReference type="NCBI Taxonomy" id="118168"/>
    <lineage>
        <taxon>Bacteria</taxon>
        <taxon>Bacillati</taxon>
        <taxon>Cyanobacteriota</taxon>
        <taxon>Cyanophyceae</taxon>
        <taxon>Coleofasciculales</taxon>
        <taxon>Coleofasciculaceae</taxon>
        <taxon>Coleofasciculus</taxon>
    </lineage>
</organism>
<dbReference type="Gene3D" id="2.40.50.120">
    <property type="match status" value="1"/>
</dbReference>
<dbReference type="PANTHER" id="PTHR11844">
    <property type="entry name" value="METALLOPROTEASE INHIBITOR"/>
    <property type="match status" value="1"/>
</dbReference>
<keyword evidence="2" id="KW-0964">Secreted</keyword>
<protein>
    <recommendedName>
        <fullName evidence="4">PrcB C-terminal domain-containing protein</fullName>
    </recommendedName>
</protein>
<dbReference type="GO" id="GO:0008191">
    <property type="term" value="F:metalloendopeptidase inhibitor activity"/>
    <property type="evidence" value="ECO:0007669"/>
    <property type="project" value="InterPro"/>
</dbReference>
<feature type="chain" id="PRO_5002827561" description="PrcB C-terminal domain-containing protein" evidence="3">
    <location>
        <begin position="22"/>
        <end position="273"/>
    </location>
</feature>
<feature type="signal peptide" evidence="3">
    <location>
        <begin position="1"/>
        <end position="21"/>
    </location>
</feature>
<dbReference type="EMBL" id="DS989841">
    <property type="protein sequence ID" value="EDX78330.1"/>
    <property type="molecule type" value="Genomic_DNA"/>
</dbReference>
<dbReference type="STRING" id="118168.MC7420_6983"/>
<dbReference type="HOGENOM" id="CLU_1018245_0_0_3"/>
<dbReference type="OrthoDB" id="467594at2"/>
<dbReference type="GO" id="GO:0002020">
    <property type="term" value="F:protease binding"/>
    <property type="evidence" value="ECO:0007669"/>
    <property type="project" value="TreeGrafter"/>
</dbReference>
<accession>B4VH53</accession>
<dbReference type="Pfam" id="PF00965">
    <property type="entry name" value="TIMP"/>
    <property type="match status" value="1"/>
</dbReference>
<name>B4VH53_9CYAN</name>
<dbReference type="GO" id="GO:0031012">
    <property type="term" value="C:extracellular matrix"/>
    <property type="evidence" value="ECO:0007669"/>
    <property type="project" value="TreeGrafter"/>
</dbReference>
<evidence type="ECO:0000313" key="5">
    <source>
        <dbReference type="EMBL" id="EDX78330.1"/>
    </source>
</evidence>
<keyword evidence="3" id="KW-0732">Signal</keyword>
<evidence type="ECO:0000313" key="6">
    <source>
        <dbReference type="Proteomes" id="UP000003835"/>
    </source>
</evidence>
<dbReference type="AlphaFoldDB" id="B4VH53"/>
<sequence length="273" mass="30723">MKKLLMIAASLFIISAESAQACSCMRATPEQHFESANAVFSGRVVNVITPRRTHQRPQFSFPQKRVMFEVSEVWKGQERRRLMVMTSDSSASCGFNFTEGESYLVYASRSDNRLTTSLCSGTKLLSQAQEDLRMLEYPETPSNTVAFNTLEKSWNSGLEEPFETIIRDQATWEQFWANLHSIDIPTPSSLDVDFTENMVIGVGLGNKPSGGYSVEIKDILMKDDKLVINAVEQQPGQNCLTTMAITQPYHLVTVEQSDLPVQFNRKTEIVNCE</sequence>
<dbReference type="eggNOG" id="ENOG5030I93">
    <property type="taxonomic scope" value="Bacteria"/>
</dbReference>
<dbReference type="GO" id="GO:0051045">
    <property type="term" value="P:negative regulation of membrane protein ectodomain proteolysis"/>
    <property type="evidence" value="ECO:0007669"/>
    <property type="project" value="TreeGrafter"/>
</dbReference>
<dbReference type="SUPFAM" id="SSF50242">
    <property type="entry name" value="TIMP-like"/>
    <property type="match status" value="1"/>
</dbReference>